<dbReference type="OrthoDB" id="75754at2759"/>
<feature type="compositionally biased region" description="Low complexity" evidence="2">
    <location>
        <begin position="477"/>
        <end position="490"/>
    </location>
</feature>
<feature type="compositionally biased region" description="Acidic residues" evidence="2">
    <location>
        <begin position="401"/>
        <end position="417"/>
    </location>
</feature>
<organism evidence="4 5">
    <name type="scientific">Ceriporiopsis subvermispora (strain B)</name>
    <name type="common">White-rot fungus</name>
    <name type="synonym">Gelatoporia subvermispora</name>
    <dbReference type="NCBI Taxonomy" id="914234"/>
    <lineage>
        <taxon>Eukaryota</taxon>
        <taxon>Fungi</taxon>
        <taxon>Dikarya</taxon>
        <taxon>Basidiomycota</taxon>
        <taxon>Agaricomycotina</taxon>
        <taxon>Agaricomycetes</taxon>
        <taxon>Polyporales</taxon>
        <taxon>Gelatoporiaceae</taxon>
        <taxon>Gelatoporia</taxon>
    </lineage>
</organism>
<dbReference type="EMBL" id="KB445809">
    <property type="protein sequence ID" value="EMD32789.1"/>
    <property type="molecule type" value="Genomic_DNA"/>
</dbReference>
<dbReference type="Gene3D" id="2.30.29.30">
    <property type="entry name" value="Pleckstrin-homology domain (PH domain)/Phosphotyrosine-binding domain (PTB)"/>
    <property type="match status" value="1"/>
</dbReference>
<feature type="region of interest" description="Disordered" evidence="2">
    <location>
        <begin position="444"/>
        <end position="549"/>
    </location>
</feature>
<reference evidence="4 5" key="1">
    <citation type="journal article" date="2012" name="Proc. Natl. Acad. Sci. U.S.A.">
        <title>Comparative genomics of Ceriporiopsis subvermispora and Phanerochaete chrysosporium provide insight into selective ligninolysis.</title>
        <authorList>
            <person name="Fernandez-Fueyo E."/>
            <person name="Ruiz-Duenas F.J."/>
            <person name="Ferreira P."/>
            <person name="Floudas D."/>
            <person name="Hibbett D.S."/>
            <person name="Canessa P."/>
            <person name="Larrondo L.F."/>
            <person name="James T.Y."/>
            <person name="Seelenfreund D."/>
            <person name="Lobos S."/>
            <person name="Polanco R."/>
            <person name="Tello M."/>
            <person name="Honda Y."/>
            <person name="Watanabe T."/>
            <person name="Watanabe T."/>
            <person name="Ryu J.S."/>
            <person name="Kubicek C.P."/>
            <person name="Schmoll M."/>
            <person name="Gaskell J."/>
            <person name="Hammel K.E."/>
            <person name="St John F.J."/>
            <person name="Vanden Wymelenberg A."/>
            <person name="Sabat G."/>
            <person name="Splinter BonDurant S."/>
            <person name="Syed K."/>
            <person name="Yadav J.S."/>
            <person name="Doddapaneni H."/>
            <person name="Subramanian V."/>
            <person name="Lavin J.L."/>
            <person name="Oguiza J.A."/>
            <person name="Perez G."/>
            <person name="Pisabarro A.G."/>
            <person name="Ramirez L."/>
            <person name="Santoyo F."/>
            <person name="Master E."/>
            <person name="Coutinho P.M."/>
            <person name="Henrissat B."/>
            <person name="Lombard V."/>
            <person name="Magnuson J.K."/>
            <person name="Kuees U."/>
            <person name="Hori C."/>
            <person name="Igarashi K."/>
            <person name="Samejima M."/>
            <person name="Held B.W."/>
            <person name="Barry K.W."/>
            <person name="LaButti K.M."/>
            <person name="Lapidus A."/>
            <person name="Lindquist E.A."/>
            <person name="Lucas S.M."/>
            <person name="Riley R."/>
            <person name="Salamov A.A."/>
            <person name="Hoffmeister D."/>
            <person name="Schwenk D."/>
            <person name="Hadar Y."/>
            <person name="Yarden O."/>
            <person name="de Vries R.P."/>
            <person name="Wiebenga A."/>
            <person name="Stenlid J."/>
            <person name="Eastwood D."/>
            <person name="Grigoriev I.V."/>
            <person name="Berka R.M."/>
            <person name="Blanchette R.A."/>
            <person name="Kersten P."/>
            <person name="Martinez A.T."/>
            <person name="Vicuna R."/>
            <person name="Cullen D."/>
        </authorList>
    </citation>
    <scope>NUCLEOTIDE SEQUENCE [LARGE SCALE GENOMIC DNA]</scope>
    <source>
        <strain evidence="4 5">B</strain>
    </source>
</reference>
<keyword evidence="5" id="KW-1185">Reference proteome</keyword>
<feature type="compositionally biased region" description="Acidic residues" evidence="2">
    <location>
        <begin position="515"/>
        <end position="530"/>
    </location>
</feature>
<feature type="compositionally biased region" description="Polar residues" evidence="2">
    <location>
        <begin position="113"/>
        <end position="127"/>
    </location>
</feature>
<dbReference type="SMART" id="SM01287">
    <property type="entry name" value="Rtt106"/>
    <property type="match status" value="1"/>
</dbReference>
<comment type="function">
    <text evidence="1">Component of the FACT complex, a general chromatin factor that acts to reorganize nucleosomes. The FACT complex is involved in multiple processes that require DNA as a template such as mRNA elongation, DNA replication and DNA repair. During transcription elongation the FACT complex acts as a histone chaperone that both destabilizes and restores nucleosomal structure. It facilitates the passage of RNA polymerase II and transcription by promoting the dissociation of one histone H2A-H2B dimer from the nucleosome, then subsequently promotes the reestablishment of the nucleosome following the passage of RNA polymerase II.</text>
</comment>
<feature type="compositionally biased region" description="Acidic residues" evidence="2">
    <location>
        <begin position="465"/>
        <end position="476"/>
    </location>
</feature>
<evidence type="ECO:0000259" key="3">
    <source>
        <dbReference type="SMART" id="SM01287"/>
    </source>
</evidence>
<feature type="domain" description="Histone chaperone RTT106/FACT complex subunit SPT16-like middle" evidence="3">
    <location>
        <begin position="316"/>
        <end position="446"/>
    </location>
</feature>
<evidence type="ECO:0000313" key="4">
    <source>
        <dbReference type="EMBL" id="EMD32789.1"/>
    </source>
</evidence>
<feature type="region of interest" description="Disordered" evidence="2">
    <location>
        <begin position="79"/>
        <end position="135"/>
    </location>
</feature>
<accession>M2PB53</accession>
<feature type="region of interest" description="Disordered" evidence="2">
    <location>
        <begin position="387"/>
        <end position="424"/>
    </location>
</feature>
<dbReference type="Pfam" id="PF08512">
    <property type="entry name" value="Rttp106-like_middle"/>
    <property type="match status" value="1"/>
</dbReference>
<dbReference type="AlphaFoldDB" id="M2PB53"/>
<dbReference type="InterPro" id="IPR011993">
    <property type="entry name" value="PH-like_dom_sf"/>
</dbReference>
<protein>
    <recommendedName>
        <fullName evidence="3">Histone chaperone RTT106/FACT complex subunit SPT16-like middle domain-containing protein</fullName>
    </recommendedName>
</protein>
<feature type="compositionally biased region" description="Basic and acidic residues" evidence="2">
    <location>
        <begin position="88"/>
        <end position="98"/>
    </location>
</feature>
<sequence>MSNASSDILQAVLTATAPSFKDDLLQQFSEEQRPALSTLISLVLGLPSPLETPRSIKTQWEAQQKLVLARVDELRPSSAFTGVTRKRQRDEENGKDGDSAGVESGSQKRIKGDTSSPAPVAITSGSPASALASTEDDPPLFTLHALSMTSPVRKKADITVHRLSIRLTQPGAPTPLHPPIPTSALRRAFLLPTRGKSKPHWTILMLPTDTPPVANAKSKGKGKLSDSEASDDPSQPQITFGLDAVPTGLRSTKYEASADDSEPSGTTNTLPKGSPVLPILRDFLSQLPIPTLEPSITVFRSAMPGGAGGRSQQEGVAGIDAYRGAKPGTLWFLDEGVLWDGRPAEFFSLRDLARPSVGEGGVDIDGIRTYSVTGRTCSVIVRRNFGPGSGARVDGGRPDETGDDEVDEGDNQDDQAIDVDFSMVDGREQEGIARWVKHRRHLFGQVPEGGAGRVEGGAQPKPEADGEDEDEDDSDFVDGSSSDDGSATSDSEIDSDDQGDEAEKEGESEGTSASDQDEEVGEPDGEDAEELDPKHHPLLRPGAMPRMSRAAVEAVVSMVEADMLGKPAQAEGDSEDELDELDE</sequence>
<dbReference type="STRING" id="914234.M2PB53"/>
<dbReference type="InterPro" id="IPR013719">
    <property type="entry name" value="RTT106/SPT16-like_middle_dom"/>
</dbReference>
<evidence type="ECO:0000313" key="5">
    <source>
        <dbReference type="Proteomes" id="UP000016930"/>
    </source>
</evidence>
<evidence type="ECO:0000256" key="2">
    <source>
        <dbReference type="SAM" id="MobiDB-lite"/>
    </source>
</evidence>
<name>M2PB53_CERS8</name>
<gene>
    <name evidence="4" type="ORF">CERSUDRAFT_118499</name>
</gene>
<evidence type="ECO:0000256" key="1">
    <source>
        <dbReference type="ARBA" id="ARBA00025370"/>
    </source>
</evidence>
<feature type="region of interest" description="Disordered" evidence="2">
    <location>
        <begin position="202"/>
        <end position="273"/>
    </location>
</feature>
<feature type="compositionally biased region" description="Acidic residues" evidence="2">
    <location>
        <begin position="572"/>
        <end position="583"/>
    </location>
</feature>
<dbReference type="Proteomes" id="UP000016930">
    <property type="component" value="Unassembled WGS sequence"/>
</dbReference>
<dbReference type="HOGENOM" id="CLU_020806_0_0_1"/>
<feature type="compositionally biased region" description="Acidic residues" evidence="2">
    <location>
        <begin position="491"/>
        <end position="508"/>
    </location>
</feature>
<feature type="region of interest" description="Disordered" evidence="2">
    <location>
        <begin position="563"/>
        <end position="583"/>
    </location>
</feature>
<proteinExistence type="predicted"/>